<evidence type="ECO:0008006" key="4">
    <source>
        <dbReference type="Google" id="ProtNLM"/>
    </source>
</evidence>
<comment type="caution">
    <text evidence="2">The sequence shown here is derived from an EMBL/GenBank/DDBJ whole genome shotgun (WGS) entry which is preliminary data.</text>
</comment>
<gene>
    <name evidence="2" type="ORF">ISP19_02075</name>
</gene>
<feature type="transmembrane region" description="Helical" evidence="1">
    <location>
        <begin position="89"/>
        <end position="112"/>
    </location>
</feature>
<sequence>MLGFIGGCAFSLLLYILQNNRKKRIKEKIDELDLHMRYIQKIRKSSVELNRKAFMWMFTVLFCISGSLLLSLFAKMWSPKFSSGLVETIFSPFSLVLLMGAVIFSASEVIVYHDVSNFSRALERIENKKKKLADKLSNA</sequence>
<organism evidence="2 3">
    <name type="scientific">Dyella flava</name>
    <dbReference type="NCBI Taxonomy" id="1920170"/>
    <lineage>
        <taxon>Bacteria</taxon>
        <taxon>Pseudomonadati</taxon>
        <taxon>Pseudomonadota</taxon>
        <taxon>Gammaproteobacteria</taxon>
        <taxon>Lysobacterales</taxon>
        <taxon>Rhodanobacteraceae</taxon>
        <taxon>Dyella</taxon>
    </lineage>
</organism>
<keyword evidence="3" id="KW-1185">Reference proteome</keyword>
<reference evidence="2" key="1">
    <citation type="submission" date="2020-10" db="EMBL/GenBank/DDBJ databases">
        <title>Phylogeny of dyella-like bacteria.</title>
        <authorList>
            <person name="Fu J."/>
        </authorList>
    </citation>
    <scope>NUCLEOTIDE SEQUENCE</scope>
    <source>
        <strain evidence="2">DHOC52</strain>
    </source>
</reference>
<evidence type="ECO:0000313" key="2">
    <source>
        <dbReference type="EMBL" id="MBM7124154.1"/>
    </source>
</evidence>
<evidence type="ECO:0000313" key="3">
    <source>
        <dbReference type="Proteomes" id="UP001430149"/>
    </source>
</evidence>
<proteinExistence type="predicted"/>
<keyword evidence="1" id="KW-0472">Membrane</keyword>
<name>A0ABS2JYS7_9GAMM</name>
<dbReference type="RefSeq" id="WP_204679203.1">
    <property type="nucleotide sequence ID" value="NZ_BSNR01000006.1"/>
</dbReference>
<feature type="transmembrane region" description="Helical" evidence="1">
    <location>
        <begin position="53"/>
        <end position="77"/>
    </location>
</feature>
<keyword evidence="1" id="KW-0812">Transmembrane</keyword>
<dbReference type="EMBL" id="JADIKE010000024">
    <property type="protein sequence ID" value="MBM7124154.1"/>
    <property type="molecule type" value="Genomic_DNA"/>
</dbReference>
<dbReference type="Proteomes" id="UP001430149">
    <property type="component" value="Unassembled WGS sequence"/>
</dbReference>
<keyword evidence="1" id="KW-1133">Transmembrane helix</keyword>
<accession>A0ABS2JYS7</accession>
<protein>
    <recommendedName>
        <fullName evidence="4">Holin-X, holin superfamily III</fullName>
    </recommendedName>
</protein>
<evidence type="ECO:0000256" key="1">
    <source>
        <dbReference type="SAM" id="Phobius"/>
    </source>
</evidence>